<evidence type="ECO:0000313" key="1">
    <source>
        <dbReference type="EMBL" id="MBC5836242.1"/>
    </source>
</evidence>
<proteinExistence type="predicted"/>
<name>A0ABR7J2M9_9FLAO</name>
<comment type="caution">
    <text evidence="1">The sequence shown here is derived from an EMBL/GenBank/DDBJ whole genome shotgun (WGS) entry which is preliminary data.</text>
</comment>
<evidence type="ECO:0000313" key="2">
    <source>
        <dbReference type="Proteomes" id="UP000605990"/>
    </source>
</evidence>
<sequence>MGAPLYDITIYYNGSVIKDAPQDLDFRRIVNYIADFYHDQLNGYKPKKTGRICIHLGPTKNWDKPNYFGAICSYDNIIDENKYLSLSKKEKYKYILEILHSTVIEIANIYNWDKSVFNKAYEHIIESDFKFEKYYPEKKSKNRKHIGQVILTKTEEKSKLSLVIKTGDSTRKEVLLEKENLYWFDSTYNFAKKCKWIDNSSFGLYKNGKNCYFSIEQNCIINDLTFNEFNF</sequence>
<dbReference type="EMBL" id="JACRUN010000017">
    <property type="protein sequence ID" value="MBC5836242.1"/>
    <property type="molecule type" value="Genomic_DNA"/>
</dbReference>
<dbReference type="Proteomes" id="UP000605990">
    <property type="component" value="Unassembled WGS sequence"/>
</dbReference>
<organism evidence="1 2">
    <name type="scientific">Flavobacterium bernardetii</name>
    <dbReference type="NCBI Taxonomy" id="2813823"/>
    <lineage>
        <taxon>Bacteria</taxon>
        <taxon>Pseudomonadati</taxon>
        <taxon>Bacteroidota</taxon>
        <taxon>Flavobacteriia</taxon>
        <taxon>Flavobacteriales</taxon>
        <taxon>Flavobacteriaceae</taxon>
        <taxon>Flavobacterium</taxon>
    </lineage>
</organism>
<dbReference type="RefSeq" id="WP_166131760.1">
    <property type="nucleotide sequence ID" value="NZ_JAANOQ010000017.1"/>
</dbReference>
<reference evidence="1 2" key="1">
    <citation type="submission" date="2020-08" db="EMBL/GenBank/DDBJ databases">
        <title>Description of novel Flavobacterium F-408 isolate.</title>
        <authorList>
            <person name="Saticioglu I.B."/>
            <person name="Duman M."/>
            <person name="Altun S."/>
        </authorList>
    </citation>
    <scope>NUCLEOTIDE SEQUENCE [LARGE SCALE GENOMIC DNA]</scope>
    <source>
        <strain evidence="1 2">F-408</strain>
    </source>
</reference>
<accession>A0ABR7J2M9</accession>
<protein>
    <submittedName>
        <fullName evidence="1">Uncharacterized protein</fullName>
    </submittedName>
</protein>
<gene>
    <name evidence="1" type="ORF">H8R27_15230</name>
</gene>
<keyword evidence="2" id="KW-1185">Reference proteome</keyword>